<proteinExistence type="predicted"/>
<evidence type="ECO:0000313" key="2">
    <source>
        <dbReference type="EMBL" id="KAF1927939.1"/>
    </source>
</evidence>
<evidence type="ECO:0000256" key="1">
    <source>
        <dbReference type="SAM" id="SignalP"/>
    </source>
</evidence>
<dbReference type="Proteomes" id="UP000800082">
    <property type="component" value="Unassembled WGS sequence"/>
</dbReference>
<feature type="signal peptide" evidence="1">
    <location>
        <begin position="1"/>
        <end position="17"/>
    </location>
</feature>
<sequence length="86" mass="9609">MLDLKTWLLFIFAVASNAPNGGLTTFQGIIIRGTGFSKLQTSLNSDAVRWGVNGGLLRSLLLRFQISQRTAAGHADMPRPFRRWNY</sequence>
<organism evidence="2 3">
    <name type="scientific">Didymella exigua CBS 183.55</name>
    <dbReference type="NCBI Taxonomy" id="1150837"/>
    <lineage>
        <taxon>Eukaryota</taxon>
        <taxon>Fungi</taxon>
        <taxon>Dikarya</taxon>
        <taxon>Ascomycota</taxon>
        <taxon>Pezizomycotina</taxon>
        <taxon>Dothideomycetes</taxon>
        <taxon>Pleosporomycetidae</taxon>
        <taxon>Pleosporales</taxon>
        <taxon>Pleosporineae</taxon>
        <taxon>Didymellaceae</taxon>
        <taxon>Didymella</taxon>
    </lineage>
</organism>
<feature type="chain" id="PRO_5025591495" evidence="1">
    <location>
        <begin position="18"/>
        <end position="86"/>
    </location>
</feature>
<evidence type="ECO:0000313" key="3">
    <source>
        <dbReference type="Proteomes" id="UP000800082"/>
    </source>
</evidence>
<dbReference type="OrthoDB" id="6730379at2759"/>
<name>A0A6A5RJY7_9PLEO</name>
<dbReference type="AlphaFoldDB" id="A0A6A5RJY7"/>
<reference evidence="2" key="1">
    <citation type="journal article" date="2020" name="Stud. Mycol.">
        <title>101 Dothideomycetes genomes: a test case for predicting lifestyles and emergence of pathogens.</title>
        <authorList>
            <person name="Haridas S."/>
            <person name="Albert R."/>
            <person name="Binder M."/>
            <person name="Bloem J."/>
            <person name="Labutti K."/>
            <person name="Salamov A."/>
            <person name="Andreopoulos B."/>
            <person name="Baker S."/>
            <person name="Barry K."/>
            <person name="Bills G."/>
            <person name="Bluhm B."/>
            <person name="Cannon C."/>
            <person name="Castanera R."/>
            <person name="Culley D."/>
            <person name="Daum C."/>
            <person name="Ezra D."/>
            <person name="Gonzalez J."/>
            <person name="Henrissat B."/>
            <person name="Kuo A."/>
            <person name="Liang C."/>
            <person name="Lipzen A."/>
            <person name="Lutzoni F."/>
            <person name="Magnuson J."/>
            <person name="Mondo S."/>
            <person name="Nolan M."/>
            <person name="Ohm R."/>
            <person name="Pangilinan J."/>
            <person name="Park H.-J."/>
            <person name="Ramirez L."/>
            <person name="Alfaro M."/>
            <person name="Sun H."/>
            <person name="Tritt A."/>
            <person name="Yoshinaga Y."/>
            <person name="Zwiers L.-H."/>
            <person name="Turgeon B."/>
            <person name="Goodwin S."/>
            <person name="Spatafora J."/>
            <person name="Crous P."/>
            <person name="Grigoriev I."/>
        </authorList>
    </citation>
    <scope>NUCLEOTIDE SEQUENCE</scope>
    <source>
        <strain evidence="2">CBS 183.55</strain>
    </source>
</reference>
<dbReference type="EMBL" id="ML978970">
    <property type="protein sequence ID" value="KAF1927939.1"/>
    <property type="molecule type" value="Genomic_DNA"/>
</dbReference>
<keyword evidence="1" id="KW-0732">Signal</keyword>
<dbReference type="GeneID" id="54350395"/>
<accession>A0A6A5RJY7</accession>
<dbReference type="RefSeq" id="XP_033448191.1">
    <property type="nucleotide sequence ID" value="XM_033592727.1"/>
</dbReference>
<protein>
    <submittedName>
        <fullName evidence="2">Uncharacterized protein</fullName>
    </submittedName>
</protein>
<keyword evidence="3" id="KW-1185">Reference proteome</keyword>
<gene>
    <name evidence="2" type="ORF">M421DRAFT_421138</name>
</gene>